<feature type="compositionally biased region" description="Polar residues" evidence="1">
    <location>
        <begin position="343"/>
        <end position="361"/>
    </location>
</feature>
<dbReference type="EMBL" id="AVOT02023981">
    <property type="protein sequence ID" value="MBW0514386.1"/>
    <property type="molecule type" value="Genomic_DNA"/>
</dbReference>
<organism evidence="2 3">
    <name type="scientific">Austropuccinia psidii MF-1</name>
    <dbReference type="NCBI Taxonomy" id="1389203"/>
    <lineage>
        <taxon>Eukaryota</taxon>
        <taxon>Fungi</taxon>
        <taxon>Dikarya</taxon>
        <taxon>Basidiomycota</taxon>
        <taxon>Pucciniomycotina</taxon>
        <taxon>Pucciniomycetes</taxon>
        <taxon>Pucciniales</taxon>
        <taxon>Sphaerophragmiaceae</taxon>
        <taxon>Austropuccinia</taxon>
    </lineage>
</organism>
<keyword evidence="3" id="KW-1185">Reference proteome</keyword>
<feature type="region of interest" description="Disordered" evidence="1">
    <location>
        <begin position="449"/>
        <end position="497"/>
    </location>
</feature>
<proteinExistence type="predicted"/>
<name>A0A9Q3E8T5_9BASI</name>
<feature type="compositionally biased region" description="Polar residues" evidence="1">
    <location>
        <begin position="478"/>
        <end position="488"/>
    </location>
</feature>
<evidence type="ECO:0000313" key="3">
    <source>
        <dbReference type="Proteomes" id="UP000765509"/>
    </source>
</evidence>
<accession>A0A9Q3E8T5</accession>
<feature type="compositionally biased region" description="Basic and acidic residues" evidence="1">
    <location>
        <begin position="799"/>
        <end position="818"/>
    </location>
</feature>
<feature type="region of interest" description="Disordered" evidence="1">
    <location>
        <begin position="798"/>
        <end position="818"/>
    </location>
</feature>
<feature type="compositionally biased region" description="Basic and acidic residues" evidence="1">
    <location>
        <begin position="124"/>
        <end position="143"/>
    </location>
</feature>
<gene>
    <name evidence="2" type="ORF">O181_054101</name>
</gene>
<evidence type="ECO:0000256" key="1">
    <source>
        <dbReference type="SAM" id="MobiDB-lite"/>
    </source>
</evidence>
<protein>
    <submittedName>
        <fullName evidence="2">Uncharacterized protein</fullName>
    </submittedName>
</protein>
<feature type="compositionally biased region" description="Basic and acidic residues" evidence="1">
    <location>
        <begin position="573"/>
        <end position="584"/>
    </location>
</feature>
<feature type="compositionally biased region" description="Polar residues" evidence="1">
    <location>
        <begin position="403"/>
        <end position="418"/>
    </location>
</feature>
<feature type="compositionally biased region" description="Polar residues" evidence="1">
    <location>
        <begin position="316"/>
        <end position="334"/>
    </location>
</feature>
<dbReference type="Proteomes" id="UP000765509">
    <property type="component" value="Unassembled WGS sequence"/>
</dbReference>
<sequence>MCASLIEDMSSGKSKESSHLCLRSVFSGRHRDYAAFFWILSLLLLHITNSFSKTKIHFPIGGRAFLNLVPNFSPFFPASTFIFANASLATPTDLTSLGKSVLEPSSLKQGEDGQKLATSVDLNQIDKDKSIDEGRMPQERNDVRGSLNFSPIVEQQTSQEPKQPKASKQQDQVSRVSHSRRVSHLGNSHGLENIEGKGPEVWQPGKNFVRPKAPQFQTPSHLMPDQAAQLPNPFSSPLGYPNPQYLQTSLHPGLADLQHYPDSVPHMAAKSSQENVQVVTQPHFCGWNAQYGVLYQPVYTLLNTVVPRNQAKMENSAHSSSPYYSPLTHFNSQRPAPPLGILSQPSSGYFPQQFQPTQLHSGSAAFVDPKQHGTSSKKEKSTSYPPEKQWVEVRALPSDTEQESSFQRSLKHSGQTASKEVLEEPNEQENFQKQAKGHVEKVRTNYHAKGLLTEPGPGDEVIHSPQSNKRRKNKDSMSKNIYNSLPQNEETHPTLPATDSVLSIPAARLPSQIEHSSKLLSKISLNHPESSKETSNIQKIKQENTPLFQIEREKNSNHQKDYSHASSSGSPDLTDKPVSSEHTLRGNPALRSFEKYGIVNYLKRITGKIVKNNHEARDEKVQATVTRALREKEKGLGKDGKSPRNTEKLKRGRQAQTLHPKATPTLIYPKSPILHQLLQFIPVQKVFKISLSPTGLFRFLVNARTKVADGWSKAKQITTFRKTTQVEELSKKNDELNVKLPLDAKPAFGFWTSLIKNKVDLNWRKSQSEEKLSANPAANNHGDLDSSSYAQNEFQKGLEAQEKVPKKSGKDSISQEKKVQVKKDSEYLKAFKERYPKAEHHDTVQLEHLGKAFKVESSKINEIVIFDPSQTCFKVLEEILHASGKPSYVLQWLIKYIGEPEGPRRFNALAVQAEQPRISFNWKVLSASAVASKAFSISQLKTMDKFFKITEPWPTFIDYSERHFGKFLAFHEDEKVQKALLSVLGFHGRKRRCDLLVCMSNRWNPHRWISEEELKEASRQSLVVQKIIMTGDCLQFGRLRMTFDSESGMPGSWDTMNMLQQVWTLDQRNWFFSNERAWLLSNPQRASLYGERMAELRTTLMRLKPDNKQLLEMVDPTMTLPSSLEPWWHLGDIISWVEYGFDMQMMVWLGVYWKLAKEKRLPIPEEKLTKFLEAPTFQENTKQHIVNWFRKEYLFKEVKSQDSFGERINIKDANLRTVLLSRWKQGSLSPPSTYMRFIPE</sequence>
<dbReference type="OrthoDB" id="2507744at2759"/>
<feature type="region of interest" description="Disordered" evidence="1">
    <location>
        <begin position="630"/>
        <end position="662"/>
    </location>
</feature>
<feature type="region of interest" description="Disordered" evidence="1">
    <location>
        <begin position="104"/>
        <end position="197"/>
    </location>
</feature>
<feature type="compositionally biased region" description="Polar residues" evidence="1">
    <location>
        <begin position="147"/>
        <end position="172"/>
    </location>
</feature>
<reference evidence="2" key="1">
    <citation type="submission" date="2021-03" db="EMBL/GenBank/DDBJ databases">
        <title>Draft genome sequence of rust myrtle Austropuccinia psidii MF-1, a brazilian biotype.</title>
        <authorList>
            <person name="Quecine M.C."/>
            <person name="Pachon D.M.R."/>
            <person name="Bonatelli M.L."/>
            <person name="Correr F.H."/>
            <person name="Franceschini L.M."/>
            <person name="Leite T.F."/>
            <person name="Margarido G.R.A."/>
            <person name="Almeida C.A."/>
            <person name="Ferrarezi J.A."/>
            <person name="Labate C.A."/>
        </authorList>
    </citation>
    <scope>NUCLEOTIDE SEQUENCE</scope>
    <source>
        <strain evidence="2">MF-1</strain>
    </source>
</reference>
<evidence type="ECO:0000313" key="2">
    <source>
        <dbReference type="EMBL" id="MBW0514386.1"/>
    </source>
</evidence>
<comment type="caution">
    <text evidence="2">The sequence shown here is derived from an EMBL/GenBank/DDBJ whole genome shotgun (WGS) entry which is preliminary data.</text>
</comment>
<feature type="region of interest" description="Disordered" evidence="1">
    <location>
        <begin position="316"/>
        <end position="435"/>
    </location>
</feature>
<feature type="compositionally biased region" description="Basic and acidic residues" evidence="1">
    <location>
        <begin position="630"/>
        <end position="649"/>
    </location>
</feature>
<feature type="region of interest" description="Disordered" evidence="1">
    <location>
        <begin position="555"/>
        <end position="586"/>
    </location>
</feature>
<dbReference type="AlphaFoldDB" id="A0A9Q3E8T5"/>